<evidence type="ECO:0000256" key="1">
    <source>
        <dbReference type="SAM" id="MobiDB-lite"/>
    </source>
</evidence>
<reference evidence="2" key="1">
    <citation type="submission" date="2014-11" db="EMBL/GenBank/DDBJ databases">
        <authorList>
            <person name="Amaro Gonzalez C."/>
        </authorList>
    </citation>
    <scope>NUCLEOTIDE SEQUENCE</scope>
</reference>
<dbReference type="EMBL" id="GBXM01057322">
    <property type="protein sequence ID" value="JAH51255.1"/>
    <property type="molecule type" value="Transcribed_RNA"/>
</dbReference>
<organism evidence="2">
    <name type="scientific">Anguilla anguilla</name>
    <name type="common">European freshwater eel</name>
    <name type="synonym">Muraena anguilla</name>
    <dbReference type="NCBI Taxonomy" id="7936"/>
    <lineage>
        <taxon>Eukaryota</taxon>
        <taxon>Metazoa</taxon>
        <taxon>Chordata</taxon>
        <taxon>Craniata</taxon>
        <taxon>Vertebrata</taxon>
        <taxon>Euteleostomi</taxon>
        <taxon>Actinopterygii</taxon>
        <taxon>Neopterygii</taxon>
        <taxon>Teleostei</taxon>
        <taxon>Anguilliformes</taxon>
        <taxon>Anguillidae</taxon>
        <taxon>Anguilla</taxon>
    </lineage>
</organism>
<proteinExistence type="predicted"/>
<feature type="region of interest" description="Disordered" evidence="1">
    <location>
        <begin position="1"/>
        <end position="21"/>
    </location>
</feature>
<sequence>MQNTEHERKKKKKLYPKINCI</sequence>
<name>A0A0E9TEE9_ANGAN</name>
<reference evidence="2" key="2">
    <citation type="journal article" date="2015" name="Fish Shellfish Immunol.">
        <title>Early steps in the European eel (Anguilla anguilla)-Vibrio vulnificus interaction in the gills: Role of the RtxA13 toxin.</title>
        <authorList>
            <person name="Callol A."/>
            <person name="Pajuelo D."/>
            <person name="Ebbesson L."/>
            <person name="Teles M."/>
            <person name="MacKenzie S."/>
            <person name="Amaro C."/>
        </authorList>
    </citation>
    <scope>NUCLEOTIDE SEQUENCE</scope>
</reference>
<evidence type="ECO:0000313" key="2">
    <source>
        <dbReference type="EMBL" id="JAH51255.1"/>
    </source>
</evidence>
<dbReference type="AlphaFoldDB" id="A0A0E9TEE9"/>
<protein>
    <submittedName>
        <fullName evidence="2">Uncharacterized protein</fullName>
    </submittedName>
</protein>
<accession>A0A0E9TEE9</accession>